<reference evidence="2 3" key="1">
    <citation type="submission" date="2017-10" db="EMBL/GenBank/DDBJ databases">
        <title>Comparative genomics in systemic dimorphic fungi from Ajellomycetaceae.</title>
        <authorList>
            <person name="Munoz J.F."/>
            <person name="Mcewen J.G."/>
            <person name="Clay O.K."/>
            <person name="Cuomo C.A."/>
        </authorList>
    </citation>
    <scope>NUCLEOTIDE SEQUENCE [LARGE SCALE GENOMIC DNA]</scope>
    <source>
        <strain evidence="2 3">UAMH130</strain>
    </source>
</reference>
<proteinExistence type="predicted"/>
<dbReference type="AlphaFoldDB" id="A0A2B7X0L3"/>
<organism evidence="2 3">
    <name type="scientific">Blastomyces parvus</name>
    <dbReference type="NCBI Taxonomy" id="2060905"/>
    <lineage>
        <taxon>Eukaryota</taxon>
        <taxon>Fungi</taxon>
        <taxon>Dikarya</taxon>
        <taxon>Ascomycota</taxon>
        <taxon>Pezizomycotina</taxon>
        <taxon>Eurotiomycetes</taxon>
        <taxon>Eurotiomycetidae</taxon>
        <taxon>Onygenales</taxon>
        <taxon>Ajellomycetaceae</taxon>
        <taxon>Blastomyces</taxon>
    </lineage>
</organism>
<dbReference type="EMBL" id="PDNC01000060">
    <property type="protein sequence ID" value="PGH02370.1"/>
    <property type="molecule type" value="Genomic_DNA"/>
</dbReference>
<keyword evidence="3" id="KW-1185">Reference proteome</keyword>
<evidence type="ECO:0000256" key="1">
    <source>
        <dbReference type="SAM" id="MobiDB-lite"/>
    </source>
</evidence>
<protein>
    <submittedName>
        <fullName evidence="2">Uncharacterized protein</fullName>
    </submittedName>
</protein>
<sequence>MPPNKGASAPPNPNAPAASNKPFTVPAKRQRQKTTQQAPDAHAGNVQLASVRVNVLNQRIINISVPRAHVGKERQALDAGNFPGETDFTTKA</sequence>
<dbReference type="OrthoDB" id="4140664at2759"/>
<accession>A0A2B7X0L3</accession>
<dbReference type="Proteomes" id="UP000224080">
    <property type="component" value="Unassembled WGS sequence"/>
</dbReference>
<gene>
    <name evidence="2" type="ORF">GX51_04678</name>
</gene>
<evidence type="ECO:0000313" key="2">
    <source>
        <dbReference type="EMBL" id="PGH02370.1"/>
    </source>
</evidence>
<comment type="caution">
    <text evidence="2">The sequence shown here is derived from an EMBL/GenBank/DDBJ whole genome shotgun (WGS) entry which is preliminary data.</text>
</comment>
<name>A0A2B7X0L3_9EURO</name>
<evidence type="ECO:0000313" key="3">
    <source>
        <dbReference type="Proteomes" id="UP000224080"/>
    </source>
</evidence>
<feature type="compositionally biased region" description="Low complexity" evidence="1">
    <location>
        <begin position="1"/>
        <end position="22"/>
    </location>
</feature>
<feature type="region of interest" description="Disordered" evidence="1">
    <location>
        <begin position="1"/>
        <end position="45"/>
    </location>
</feature>